<sequence length="740" mass="85609">MDNKQQTADWVVRLQAIQQIQQDIVEHGYLGQALHATRCFLDNFQHEALGNRLAEIEQDYRLMCDFLRKGFPDEKREMLYERLLDKLYSLTHDIELDYRIVNDPKVGAYARAKSFVDLNMESVKSNLEAFVTDLAMASLETEKEKTAKIKTLHANHQQYIQALFSALLFSHQWSREFAQGMGELLVSPTIDSNDAMALVACIMLGAIMTGDPERELALVNVYERATETNIKQRALVGWVFGLHGLRIDKFPTLAKRVESLLDDAKVREELAELQIQVIYCRNAQRDNEKLRKDIMPTLLRHQSFEMDGLSVREKEDDTLDDILNPDAADRKMEEMENSIRKMMEMRDQGVDIYFGGFSQMKRFSFFNTLCNWFMPFIPEHPQLQHIDSEFLHSGMVRAIMSSGSFCESDKYSFVLGTSSIFNKLPDNIKEMLNSGNVAMMGMESANIDPTDKSYVRRMYLQDLYRFFTLCDARGMFPNPFESQRFLFMVETPMRSKMANEARRIQRFLLKQKMLDSLTRLFYQYKELENIDDMRMEARIKMRERKYLEAQAIYSQIVEMAPDDDRAVMGLAQAAFNVDNYAEAATQYKKLYERYPQREGIVLNLAISLINDDRAAESMQLLYRLEYENPSDANVKRALAWGYLWLGNVERAKELYDKILCDGDCDSSDHLNAGYCNWFLRDVGGAVELFKIAVKEDGGNVSSTQDMMDWFAQDAKLLDKYNIGNTERKLVADMVVASDTL</sequence>
<gene>
    <name evidence="1" type="ORF">C7379_10651</name>
</gene>
<dbReference type="Proteomes" id="UP000245870">
    <property type="component" value="Unassembled WGS sequence"/>
</dbReference>
<name>A0A2U0UFS1_9BACT</name>
<dbReference type="SUPFAM" id="SSF48452">
    <property type="entry name" value="TPR-like"/>
    <property type="match status" value="1"/>
</dbReference>
<accession>A0A2U0UFS1</accession>
<keyword evidence="2" id="KW-1185">Reference proteome</keyword>
<dbReference type="InterPro" id="IPR011990">
    <property type="entry name" value="TPR-like_helical_dom_sf"/>
</dbReference>
<evidence type="ECO:0000313" key="2">
    <source>
        <dbReference type="Proteomes" id="UP000245870"/>
    </source>
</evidence>
<dbReference type="EMBL" id="QENY01000006">
    <property type="protein sequence ID" value="PVX56480.1"/>
    <property type="molecule type" value="Genomic_DNA"/>
</dbReference>
<organism evidence="1 2">
    <name type="scientific">Hallella colorans</name>
    <dbReference type="NCBI Taxonomy" id="1703337"/>
    <lineage>
        <taxon>Bacteria</taxon>
        <taxon>Pseudomonadati</taxon>
        <taxon>Bacteroidota</taxon>
        <taxon>Bacteroidia</taxon>
        <taxon>Bacteroidales</taxon>
        <taxon>Prevotellaceae</taxon>
        <taxon>Hallella</taxon>
    </lineage>
</organism>
<dbReference type="OrthoDB" id="1108959at2"/>
<dbReference type="Gene3D" id="1.25.40.10">
    <property type="entry name" value="Tetratricopeptide repeat domain"/>
    <property type="match status" value="1"/>
</dbReference>
<protein>
    <submittedName>
        <fullName evidence="1">Tetratricopeptide repeat protein</fullName>
    </submittedName>
</protein>
<dbReference type="AlphaFoldDB" id="A0A2U0UFS1"/>
<proteinExistence type="predicted"/>
<dbReference type="Pfam" id="PF13432">
    <property type="entry name" value="TPR_16"/>
    <property type="match status" value="1"/>
</dbReference>
<evidence type="ECO:0000313" key="1">
    <source>
        <dbReference type="EMBL" id="PVX56480.1"/>
    </source>
</evidence>
<dbReference type="RefSeq" id="WP_116616161.1">
    <property type="nucleotide sequence ID" value="NZ_QENY01000006.1"/>
</dbReference>
<comment type="caution">
    <text evidence="1">The sequence shown here is derived from an EMBL/GenBank/DDBJ whole genome shotgun (WGS) entry which is preliminary data.</text>
</comment>
<reference evidence="1 2" key="1">
    <citation type="submission" date="2018-05" db="EMBL/GenBank/DDBJ databases">
        <title>Genomic Encyclopedia of Type Strains, Phase IV (KMG-IV): sequencing the most valuable type-strain genomes for metagenomic binning, comparative biology and taxonomic classification.</title>
        <authorList>
            <person name="Goeker M."/>
        </authorList>
    </citation>
    <scope>NUCLEOTIDE SEQUENCE [LARGE SCALE GENOMIC DNA]</scope>
    <source>
        <strain evidence="1 2">DSM 100333</strain>
    </source>
</reference>